<sequence>MEISNFTTGHCGQMAQPPPVATPRAQDKLDLMAAQMEKMMVILGQMQNQIVAQQQKIVDLETVCTSNVGPSSHPLGLAPPEQGGYGLSNPPLTLPADNPHDVDVRNDVFQLMRKEMLQISNQIQQGVANFTLPMGIKPKLDKTEKERDQMIITEFYCKSSPVFQATMDKHKCQIVSLQDLVMFCDNFKKELKIQDELFEQHLQKHHRLAINEAKPPEQDQTIATPFVQNNSINTSRNKLQAPTEQESNANNGKEKETMSFYSHDVLNDKLASILSLLKSLERLHDCRIKDLAICAASTEYLQMNNIKPSSSEFIFPSIVQCKDQAFRLGDKKLTYTRARKHCLQILTEIGLNAKEYGTHSLRSGGASTASEAGIPHDVVKTDQLVISNDQAYK</sequence>
<dbReference type="InterPro" id="IPR011010">
    <property type="entry name" value="DNA_brk_join_enz"/>
</dbReference>
<organism evidence="3 4">
    <name type="scientific">Romanomermis culicivorax</name>
    <name type="common">Nematode worm</name>
    <dbReference type="NCBI Taxonomy" id="13658"/>
    <lineage>
        <taxon>Eukaryota</taxon>
        <taxon>Metazoa</taxon>
        <taxon>Ecdysozoa</taxon>
        <taxon>Nematoda</taxon>
        <taxon>Enoplea</taxon>
        <taxon>Dorylaimia</taxon>
        <taxon>Mermithida</taxon>
        <taxon>Mermithoidea</taxon>
        <taxon>Mermithidae</taxon>
        <taxon>Romanomermis</taxon>
    </lineage>
</organism>
<dbReference type="GO" id="GO:0006310">
    <property type="term" value="P:DNA recombination"/>
    <property type="evidence" value="ECO:0007669"/>
    <property type="project" value="UniProtKB-KW"/>
</dbReference>
<dbReference type="SUPFAM" id="SSF56349">
    <property type="entry name" value="DNA breaking-rejoining enzymes"/>
    <property type="match status" value="1"/>
</dbReference>
<evidence type="ECO:0000313" key="3">
    <source>
        <dbReference type="Proteomes" id="UP000887565"/>
    </source>
</evidence>
<dbReference type="WBParaSite" id="nRc.2.0.1.t39368-RA">
    <property type="protein sequence ID" value="nRc.2.0.1.t39368-RA"/>
    <property type="gene ID" value="nRc.2.0.1.g39368"/>
</dbReference>
<dbReference type="GO" id="GO:0003677">
    <property type="term" value="F:DNA binding"/>
    <property type="evidence" value="ECO:0007669"/>
    <property type="project" value="InterPro"/>
</dbReference>
<feature type="compositionally biased region" description="Polar residues" evidence="2">
    <location>
        <begin position="1"/>
        <end position="10"/>
    </location>
</feature>
<evidence type="ECO:0000256" key="1">
    <source>
        <dbReference type="ARBA" id="ARBA00023172"/>
    </source>
</evidence>
<dbReference type="Proteomes" id="UP000887565">
    <property type="component" value="Unplaced"/>
</dbReference>
<dbReference type="Gene3D" id="1.10.443.10">
    <property type="entry name" value="Intergrase catalytic core"/>
    <property type="match status" value="1"/>
</dbReference>
<dbReference type="GO" id="GO:0015074">
    <property type="term" value="P:DNA integration"/>
    <property type="evidence" value="ECO:0007669"/>
    <property type="project" value="InterPro"/>
</dbReference>
<dbReference type="AlphaFoldDB" id="A0A915KLQ6"/>
<keyword evidence="1" id="KW-0233">DNA recombination</keyword>
<feature type="region of interest" description="Disordered" evidence="2">
    <location>
        <begin position="1"/>
        <end position="24"/>
    </location>
</feature>
<feature type="compositionally biased region" description="Polar residues" evidence="2">
    <location>
        <begin position="233"/>
        <end position="251"/>
    </location>
</feature>
<reference evidence="4" key="1">
    <citation type="submission" date="2022-11" db="UniProtKB">
        <authorList>
            <consortium name="WormBaseParasite"/>
        </authorList>
    </citation>
    <scope>IDENTIFICATION</scope>
</reference>
<feature type="region of interest" description="Disordered" evidence="2">
    <location>
        <begin position="233"/>
        <end position="253"/>
    </location>
</feature>
<proteinExistence type="predicted"/>
<protein>
    <submittedName>
        <fullName evidence="4">Uncharacterized protein</fullName>
    </submittedName>
</protein>
<name>A0A915KLQ6_ROMCU</name>
<accession>A0A915KLQ6</accession>
<evidence type="ECO:0000313" key="4">
    <source>
        <dbReference type="WBParaSite" id="nRc.2.0.1.t39368-RA"/>
    </source>
</evidence>
<evidence type="ECO:0000256" key="2">
    <source>
        <dbReference type="SAM" id="MobiDB-lite"/>
    </source>
</evidence>
<keyword evidence="3" id="KW-1185">Reference proteome</keyword>
<dbReference type="InterPro" id="IPR013762">
    <property type="entry name" value="Integrase-like_cat_sf"/>
</dbReference>